<reference evidence="2" key="2">
    <citation type="submission" date="2023-06" db="EMBL/GenBank/DDBJ databases">
        <authorList>
            <consortium name="Lawrence Berkeley National Laboratory"/>
            <person name="Mondo S.J."/>
            <person name="Hensen N."/>
            <person name="Bonometti L."/>
            <person name="Westerberg I."/>
            <person name="Brannstrom I.O."/>
            <person name="Guillou S."/>
            <person name="Cros-Aarteil S."/>
            <person name="Calhoun S."/>
            <person name="Haridas S."/>
            <person name="Kuo A."/>
            <person name="Pangilinan J."/>
            <person name="Riley R."/>
            <person name="Labutti K."/>
            <person name="Andreopoulos B."/>
            <person name="Lipzen A."/>
            <person name="Chen C."/>
            <person name="Yanf M."/>
            <person name="Daum C."/>
            <person name="Ng V."/>
            <person name="Clum A."/>
            <person name="Steindorff A."/>
            <person name="Ohm R."/>
            <person name="Martin F."/>
            <person name="Silar P."/>
            <person name="Natvig D."/>
            <person name="Lalanne C."/>
            <person name="Gautier V."/>
            <person name="Ament-Velasquez S.L."/>
            <person name="Kruys A."/>
            <person name="Hutchinson M.I."/>
            <person name="Powell A.J."/>
            <person name="Barry K."/>
            <person name="Miller A.N."/>
            <person name="Grigoriev I.V."/>
            <person name="Debuchy R."/>
            <person name="Gladieux P."/>
            <person name="Thoren M.H."/>
            <person name="Johannesson H."/>
        </authorList>
    </citation>
    <scope>NUCLEOTIDE SEQUENCE</scope>
    <source>
        <strain evidence="2">CBS 626.80</strain>
    </source>
</reference>
<dbReference type="Proteomes" id="UP001303222">
    <property type="component" value="Unassembled WGS sequence"/>
</dbReference>
<dbReference type="AlphaFoldDB" id="A0AAN6NJY3"/>
<keyword evidence="3" id="KW-1185">Reference proteome</keyword>
<proteinExistence type="predicted"/>
<organism evidence="2 3">
    <name type="scientific">Pseudoneurospora amorphoporcata</name>
    <dbReference type="NCBI Taxonomy" id="241081"/>
    <lineage>
        <taxon>Eukaryota</taxon>
        <taxon>Fungi</taxon>
        <taxon>Dikarya</taxon>
        <taxon>Ascomycota</taxon>
        <taxon>Pezizomycotina</taxon>
        <taxon>Sordariomycetes</taxon>
        <taxon>Sordariomycetidae</taxon>
        <taxon>Sordariales</taxon>
        <taxon>Sordariaceae</taxon>
        <taxon>Pseudoneurospora</taxon>
    </lineage>
</organism>
<reference evidence="2" key="1">
    <citation type="journal article" date="2023" name="Mol. Phylogenet. Evol.">
        <title>Genome-scale phylogeny and comparative genomics of the fungal order Sordariales.</title>
        <authorList>
            <person name="Hensen N."/>
            <person name="Bonometti L."/>
            <person name="Westerberg I."/>
            <person name="Brannstrom I.O."/>
            <person name="Guillou S."/>
            <person name="Cros-Aarteil S."/>
            <person name="Calhoun S."/>
            <person name="Haridas S."/>
            <person name="Kuo A."/>
            <person name="Mondo S."/>
            <person name="Pangilinan J."/>
            <person name="Riley R."/>
            <person name="LaButti K."/>
            <person name="Andreopoulos B."/>
            <person name="Lipzen A."/>
            <person name="Chen C."/>
            <person name="Yan M."/>
            <person name="Daum C."/>
            <person name="Ng V."/>
            <person name="Clum A."/>
            <person name="Steindorff A."/>
            <person name="Ohm R.A."/>
            <person name="Martin F."/>
            <person name="Silar P."/>
            <person name="Natvig D.O."/>
            <person name="Lalanne C."/>
            <person name="Gautier V."/>
            <person name="Ament-Velasquez S.L."/>
            <person name="Kruys A."/>
            <person name="Hutchinson M.I."/>
            <person name="Powell A.J."/>
            <person name="Barry K."/>
            <person name="Miller A.N."/>
            <person name="Grigoriev I.V."/>
            <person name="Debuchy R."/>
            <person name="Gladieux P."/>
            <person name="Hiltunen Thoren M."/>
            <person name="Johannesson H."/>
        </authorList>
    </citation>
    <scope>NUCLEOTIDE SEQUENCE</scope>
    <source>
        <strain evidence="2">CBS 626.80</strain>
    </source>
</reference>
<evidence type="ECO:0000313" key="2">
    <source>
        <dbReference type="EMBL" id="KAK3946484.1"/>
    </source>
</evidence>
<sequence>MPAVIKPDLDPQSGKSRDEATSSPLTLFFYASSGHYRYPILRSSFNSQHNSPNSTGYPPSIMRNKNSFAHTIIRA</sequence>
<comment type="caution">
    <text evidence="2">The sequence shown here is derived from an EMBL/GenBank/DDBJ whole genome shotgun (WGS) entry which is preliminary data.</text>
</comment>
<gene>
    <name evidence="2" type="ORF">QBC32DRAFT_320178</name>
</gene>
<dbReference type="EMBL" id="MU859946">
    <property type="protein sequence ID" value="KAK3946484.1"/>
    <property type="molecule type" value="Genomic_DNA"/>
</dbReference>
<evidence type="ECO:0000256" key="1">
    <source>
        <dbReference type="SAM" id="MobiDB-lite"/>
    </source>
</evidence>
<protein>
    <submittedName>
        <fullName evidence="2">Uncharacterized protein</fullName>
    </submittedName>
</protein>
<accession>A0AAN6NJY3</accession>
<name>A0AAN6NJY3_9PEZI</name>
<feature type="region of interest" description="Disordered" evidence="1">
    <location>
        <begin position="1"/>
        <end position="20"/>
    </location>
</feature>
<evidence type="ECO:0000313" key="3">
    <source>
        <dbReference type="Proteomes" id="UP001303222"/>
    </source>
</evidence>